<dbReference type="AlphaFoldDB" id="A0A9P6A785"/>
<dbReference type="OrthoDB" id="419616at2759"/>
<dbReference type="PROSITE" id="PS50850">
    <property type="entry name" value="MFS"/>
    <property type="match status" value="1"/>
</dbReference>
<keyword evidence="9" id="KW-1185">Reference proteome</keyword>
<dbReference type="InterPro" id="IPR020846">
    <property type="entry name" value="MFS_dom"/>
</dbReference>
<feature type="transmembrane region" description="Helical" evidence="6">
    <location>
        <begin position="169"/>
        <end position="189"/>
    </location>
</feature>
<comment type="subcellular location">
    <subcellularLocation>
        <location evidence="1">Membrane</location>
        <topology evidence="1">Multi-pass membrane protein</topology>
    </subcellularLocation>
</comment>
<feature type="transmembrane region" description="Helical" evidence="6">
    <location>
        <begin position="350"/>
        <end position="369"/>
    </location>
</feature>
<dbReference type="GO" id="GO:0016020">
    <property type="term" value="C:membrane"/>
    <property type="evidence" value="ECO:0007669"/>
    <property type="project" value="UniProtKB-SubCell"/>
</dbReference>
<name>A0A9P6A785_PLEER</name>
<evidence type="ECO:0000259" key="7">
    <source>
        <dbReference type="PROSITE" id="PS50850"/>
    </source>
</evidence>
<keyword evidence="3 6" id="KW-0812">Transmembrane</keyword>
<feature type="transmembrane region" description="Helical" evidence="6">
    <location>
        <begin position="461"/>
        <end position="484"/>
    </location>
</feature>
<dbReference type="GO" id="GO:0022857">
    <property type="term" value="F:transmembrane transporter activity"/>
    <property type="evidence" value="ECO:0007669"/>
    <property type="project" value="InterPro"/>
</dbReference>
<protein>
    <submittedName>
        <fullName evidence="8">MFS general substrate transporter</fullName>
    </submittedName>
</protein>
<dbReference type="InterPro" id="IPR011701">
    <property type="entry name" value="MFS"/>
</dbReference>
<evidence type="ECO:0000313" key="8">
    <source>
        <dbReference type="EMBL" id="KAF9501237.1"/>
    </source>
</evidence>
<dbReference type="PRINTS" id="PR01035">
    <property type="entry name" value="TCRTETA"/>
</dbReference>
<feature type="transmembrane region" description="Helical" evidence="6">
    <location>
        <begin position="144"/>
        <end position="163"/>
    </location>
</feature>
<dbReference type="Proteomes" id="UP000807025">
    <property type="component" value="Unassembled WGS sequence"/>
</dbReference>
<dbReference type="PANTHER" id="PTHR23504:SF15">
    <property type="entry name" value="MAJOR FACILITATOR SUPERFAMILY (MFS) PROFILE DOMAIN-CONTAINING PROTEIN"/>
    <property type="match status" value="1"/>
</dbReference>
<sequence length="522" mass="56989">MASNKLFLKIGSHPNHSSSLPTTYNYQGLIIMTETGSSTSRIQGIIDHDERQPLLGDDLEAKTNITPLPIQQLSVLCMLRVLDPLAFSQIFPYINNFMEDLHLTDDPSQVGFYSGLVESAFALAQLLAIYPWAWISDVIGRRPVILLCVSGLAVTTFLFGLSTSFSAVMISRILAGLFTGNVAVIPSVLCEITDTSNQAIAFPIFGLFWPIGSIIGPLIGGSLSNPAKRFPTWFDYPLWTSYPYFLPCFIASTVTVIVLVISYLFLEESLNVSGATVEREAFGANRDSRTLPTYPKSPSIQMLLRNPVIQCLCISGCAMNFVTTAFDVVFVLFCYTPIESGGLSFSESQIGYTLSISGALAASLQLFVMPTLLRKYDHAKMYTFFMGIWPLAFTALPILNAIARASGDGDEGVASPHLETVLWVGIVLCLCIARTGYLAHSLNMLLIKRYAPPFALASTNGLVQFSICLARAVSPAFISSLFALSTNRNIIGGRLWVVVMFFMSIGATVISKAITRCQSREV</sequence>
<feature type="transmembrane region" description="Helical" evidence="6">
    <location>
        <begin position="201"/>
        <end position="224"/>
    </location>
</feature>
<feature type="transmembrane region" description="Helical" evidence="6">
    <location>
        <begin position="381"/>
        <end position="402"/>
    </location>
</feature>
<dbReference type="CDD" id="cd17330">
    <property type="entry name" value="MFS_SLC46_TetA_like"/>
    <property type="match status" value="1"/>
</dbReference>
<reference evidence="8" key="1">
    <citation type="submission" date="2020-11" db="EMBL/GenBank/DDBJ databases">
        <authorList>
            <consortium name="DOE Joint Genome Institute"/>
            <person name="Ahrendt S."/>
            <person name="Riley R."/>
            <person name="Andreopoulos W."/>
            <person name="Labutti K."/>
            <person name="Pangilinan J."/>
            <person name="Ruiz-Duenas F.J."/>
            <person name="Barrasa J.M."/>
            <person name="Sanchez-Garcia M."/>
            <person name="Camarero S."/>
            <person name="Miyauchi S."/>
            <person name="Serrano A."/>
            <person name="Linde D."/>
            <person name="Babiker R."/>
            <person name="Drula E."/>
            <person name="Ayuso-Fernandez I."/>
            <person name="Pacheco R."/>
            <person name="Padilla G."/>
            <person name="Ferreira P."/>
            <person name="Barriuso J."/>
            <person name="Kellner H."/>
            <person name="Castanera R."/>
            <person name="Alfaro M."/>
            <person name="Ramirez L."/>
            <person name="Pisabarro A.G."/>
            <person name="Kuo A."/>
            <person name="Tritt A."/>
            <person name="Lipzen A."/>
            <person name="He G."/>
            <person name="Yan M."/>
            <person name="Ng V."/>
            <person name="Cullen D."/>
            <person name="Martin F."/>
            <person name="Rosso M.-N."/>
            <person name="Henrissat B."/>
            <person name="Hibbett D."/>
            <person name="Martinez A.T."/>
            <person name="Grigoriev I.V."/>
        </authorList>
    </citation>
    <scope>NUCLEOTIDE SEQUENCE</scope>
    <source>
        <strain evidence="8">ATCC 90797</strain>
    </source>
</reference>
<feature type="domain" description="Major facilitator superfamily (MFS) profile" evidence="7">
    <location>
        <begin position="72"/>
        <end position="518"/>
    </location>
</feature>
<keyword evidence="4 6" id="KW-1133">Transmembrane helix</keyword>
<dbReference type="SUPFAM" id="SSF103473">
    <property type="entry name" value="MFS general substrate transporter"/>
    <property type="match status" value="1"/>
</dbReference>
<feature type="transmembrane region" description="Helical" evidence="6">
    <location>
        <begin position="244"/>
        <end position="266"/>
    </location>
</feature>
<keyword evidence="5 6" id="KW-0472">Membrane</keyword>
<evidence type="ECO:0000256" key="2">
    <source>
        <dbReference type="ARBA" id="ARBA00022448"/>
    </source>
</evidence>
<evidence type="ECO:0000256" key="5">
    <source>
        <dbReference type="ARBA" id="ARBA00023136"/>
    </source>
</evidence>
<feature type="transmembrane region" description="Helical" evidence="6">
    <location>
        <begin position="490"/>
        <end position="510"/>
    </location>
</feature>
<comment type="caution">
    <text evidence="8">The sequence shown here is derived from an EMBL/GenBank/DDBJ whole genome shotgun (WGS) entry which is preliminary data.</text>
</comment>
<gene>
    <name evidence="8" type="ORF">BDN71DRAFT_1439564</name>
</gene>
<evidence type="ECO:0000256" key="4">
    <source>
        <dbReference type="ARBA" id="ARBA00022989"/>
    </source>
</evidence>
<dbReference type="PANTHER" id="PTHR23504">
    <property type="entry name" value="MAJOR FACILITATOR SUPERFAMILY DOMAIN-CONTAINING PROTEIN 10"/>
    <property type="match status" value="1"/>
</dbReference>
<dbReference type="InterPro" id="IPR036259">
    <property type="entry name" value="MFS_trans_sf"/>
</dbReference>
<evidence type="ECO:0000256" key="6">
    <source>
        <dbReference type="SAM" id="Phobius"/>
    </source>
</evidence>
<evidence type="ECO:0000256" key="1">
    <source>
        <dbReference type="ARBA" id="ARBA00004141"/>
    </source>
</evidence>
<dbReference type="Pfam" id="PF07690">
    <property type="entry name" value="MFS_1"/>
    <property type="match status" value="1"/>
</dbReference>
<dbReference type="InterPro" id="IPR001958">
    <property type="entry name" value="Tet-R_TetA/multi-R_MdtG-like"/>
</dbReference>
<feature type="transmembrane region" description="Helical" evidence="6">
    <location>
        <begin position="311"/>
        <end position="338"/>
    </location>
</feature>
<feature type="transmembrane region" description="Helical" evidence="6">
    <location>
        <begin position="422"/>
        <end position="440"/>
    </location>
</feature>
<dbReference type="EMBL" id="MU154524">
    <property type="protein sequence ID" value="KAF9501237.1"/>
    <property type="molecule type" value="Genomic_DNA"/>
</dbReference>
<dbReference type="Gene3D" id="1.20.1250.20">
    <property type="entry name" value="MFS general substrate transporter like domains"/>
    <property type="match status" value="1"/>
</dbReference>
<proteinExistence type="predicted"/>
<accession>A0A9P6A785</accession>
<evidence type="ECO:0000313" key="9">
    <source>
        <dbReference type="Proteomes" id="UP000807025"/>
    </source>
</evidence>
<keyword evidence="2" id="KW-0813">Transport</keyword>
<evidence type="ECO:0000256" key="3">
    <source>
        <dbReference type="ARBA" id="ARBA00022692"/>
    </source>
</evidence>
<organism evidence="8 9">
    <name type="scientific">Pleurotus eryngii</name>
    <name type="common">Boletus of the steppes</name>
    <dbReference type="NCBI Taxonomy" id="5323"/>
    <lineage>
        <taxon>Eukaryota</taxon>
        <taxon>Fungi</taxon>
        <taxon>Dikarya</taxon>
        <taxon>Basidiomycota</taxon>
        <taxon>Agaricomycotina</taxon>
        <taxon>Agaricomycetes</taxon>
        <taxon>Agaricomycetidae</taxon>
        <taxon>Agaricales</taxon>
        <taxon>Pleurotineae</taxon>
        <taxon>Pleurotaceae</taxon>
        <taxon>Pleurotus</taxon>
    </lineage>
</organism>